<sequence length="394" mass="43401">MMNVVFRLILSTALIPALAGCSMLFGQEGYFRDRGDDYLKADSIPPIIVPEGLSESSLDELYVIPSVARDSGEGVAGGVFEVPRPQELGTGQLTEKVKIQRLGESRWILINTPPSEVWPRVRNFLGRAGLQVAFTDATNGIIETDWLQFKTDPDNKDRYRLQIEQGVQPESTEIHVLHMSVGKDVPAGGQVNWPAGSANAERESWMIDELAATLASEESSGATSLLAQTIGGGPKVAILTTTIEPLLHMELPYTRAWATVGYAVQRGGFHLWDDDKTMGIYYVGFRQEPDEDEEPGFLSRWFGGDEDEPPPQTPYSLQQVLAQLQLEDNAQNRAIFADVLLQAQADALANAPGYLVVVRGDDNNIEVRVRDAYAQLLAPKQAQALLQVIRRNLI</sequence>
<dbReference type="Gene3D" id="3.30.530.50">
    <property type="match status" value="1"/>
</dbReference>
<keyword evidence="1" id="KW-0732">Signal</keyword>
<dbReference type="EMBL" id="VHSG01000003">
    <property type="protein sequence ID" value="TQV85617.1"/>
    <property type="molecule type" value="Genomic_DNA"/>
</dbReference>
<name>A0A545U819_9GAMM</name>
<reference evidence="2 3" key="1">
    <citation type="submission" date="2019-06" db="EMBL/GenBank/DDBJ databases">
        <title>Whole genome sequence for Cellvibrionaceae sp. R142.</title>
        <authorList>
            <person name="Wang G."/>
        </authorList>
    </citation>
    <scope>NUCLEOTIDE SEQUENCE [LARGE SCALE GENOMIC DNA]</scope>
    <source>
        <strain evidence="2 3">R142</strain>
    </source>
</reference>
<protein>
    <submittedName>
        <fullName evidence="2">Outer membrane protein assembly factor BamC</fullName>
    </submittedName>
</protein>
<comment type="caution">
    <text evidence="2">The sequence shown here is derived from an EMBL/GenBank/DDBJ whole genome shotgun (WGS) entry which is preliminary data.</text>
</comment>
<dbReference type="RefSeq" id="WP_142902468.1">
    <property type="nucleotide sequence ID" value="NZ_ML660087.1"/>
</dbReference>
<evidence type="ECO:0000256" key="1">
    <source>
        <dbReference type="SAM" id="SignalP"/>
    </source>
</evidence>
<dbReference type="Pfam" id="PF06804">
    <property type="entry name" value="Lipoprotein_18"/>
    <property type="match status" value="1"/>
</dbReference>
<evidence type="ECO:0000313" key="3">
    <source>
        <dbReference type="Proteomes" id="UP000319732"/>
    </source>
</evidence>
<organism evidence="2 3">
    <name type="scientific">Exilibacterium tricleocarpae</name>
    <dbReference type="NCBI Taxonomy" id="2591008"/>
    <lineage>
        <taxon>Bacteria</taxon>
        <taxon>Pseudomonadati</taxon>
        <taxon>Pseudomonadota</taxon>
        <taxon>Gammaproteobacteria</taxon>
        <taxon>Cellvibrionales</taxon>
        <taxon>Cellvibrionaceae</taxon>
        <taxon>Exilibacterium</taxon>
    </lineage>
</organism>
<proteinExistence type="predicted"/>
<dbReference type="InterPro" id="IPR042268">
    <property type="entry name" value="BamC_C"/>
</dbReference>
<dbReference type="PROSITE" id="PS51257">
    <property type="entry name" value="PROKAR_LIPOPROTEIN"/>
    <property type="match status" value="1"/>
</dbReference>
<dbReference type="InterPro" id="IPR010653">
    <property type="entry name" value="NlpB/DapX"/>
</dbReference>
<gene>
    <name evidence="2" type="primary">bamC</name>
    <name evidence="2" type="ORF">FKG94_01850</name>
</gene>
<feature type="chain" id="PRO_5021914062" evidence="1">
    <location>
        <begin position="20"/>
        <end position="394"/>
    </location>
</feature>
<dbReference type="Proteomes" id="UP000319732">
    <property type="component" value="Unassembled WGS sequence"/>
</dbReference>
<dbReference type="AlphaFoldDB" id="A0A545U819"/>
<dbReference type="Gene3D" id="3.30.310.170">
    <property type="entry name" value="Outer membrane protein assembly factor BamC"/>
    <property type="match status" value="1"/>
</dbReference>
<feature type="signal peptide" evidence="1">
    <location>
        <begin position="1"/>
        <end position="19"/>
    </location>
</feature>
<dbReference type="OrthoDB" id="9772575at2"/>
<evidence type="ECO:0000313" key="2">
    <source>
        <dbReference type="EMBL" id="TQV85617.1"/>
    </source>
</evidence>
<keyword evidence="3" id="KW-1185">Reference proteome</keyword>
<accession>A0A545U819</accession>